<feature type="compositionally biased region" description="Polar residues" evidence="1">
    <location>
        <begin position="274"/>
        <end position="287"/>
    </location>
</feature>
<dbReference type="Proteomes" id="UP000681722">
    <property type="component" value="Unassembled WGS sequence"/>
</dbReference>
<dbReference type="Pfam" id="PF15479">
    <property type="entry name" value="DUF4639"/>
    <property type="match status" value="1"/>
</dbReference>
<sequence>MATARAQSKQSRPAPKAKTSVTKSEKPLASTLEIVPGKFSEHDWYNLIESDETEDFIADILDDIWSQTSKQIEKIYISKQLLPYTTMMVKNALSNVIQWAFLERDEPEPAQGTFWIEDAEPVPSNMDNFGEGVVPACREEIQTLLSEPETTRIPSVRASISSASPTATKQTQQITENKQQNVSDEYLTSQTKLTPDDSILTEQSLSGQAELTMGGIEEQPEQQIEQRLHNHDVLVIQPTKLEPLAELFFPPSNSKVSDSNKKYKQTKQIKKSFTSSTVESQSITTKSSYHDTKKSDDKLRVFDDQHIEELINKAPAAAHSILKSILSRPPGYRELELDEFGNVASITKLDPDKLPSKSIRVKCDVIKPRKTVIDTRPVLNAQRQPKKERQQEKFQSIKLVVPEQSVDVGDLIQPVPGVLYEDRRLKKGDPRRYQAGLSKYFGFHDAERPLRPIANRFDVMLSAKQILSVNNSDEDDDVEESSKIRAFRTLNKIPPIISSPTASSA</sequence>
<evidence type="ECO:0000313" key="4">
    <source>
        <dbReference type="Proteomes" id="UP000663829"/>
    </source>
</evidence>
<feature type="region of interest" description="Disordered" evidence="1">
    <location>
        <begin position="1"/>
        <end position="28"/>
    </location>
</feature>
<dbReference type="EMBL" id="CAJOBC010088986">
    <property type="protein sequence ID" value="CAF4375533.1"/>
    <property type="molecule type" value="Genomic_DNA"/>
</dbReference>
<dbReference type="OrthoDB" id="193650at2759"/>
<feature type="compositionally biased region" description="Polar residues" evidence="1">
    <location>
        <begin position="1"/>
        <end position="11"/>
    </location>
</feature>
<dbReference type="Proteomes" id="UP000663829">
    <property type="component" value="Unassembled WGS sequence"/>
</dbReference>
<accession>A0A815UFQ7</accession>
<dbReference type="EMBL" id="CAJNOQ010023443">
    <property type="protein sequence ID" value="CAF1515563.1"/>
    <property type="molecule type" value="Genomic_DNA"/>
</dbReference>
<comment type="caution">
    <text evidence="2">The sequence shown here is derived from an EMBL/GenBank/DDBJ whole genome shotgun (WGS) entry which is preliminary data.</text>
</comment>
<keyword evidence="4" id="KW-1185">Reference proteome</keyword>
<protein>
    <submittedName>
        <fullName evidence="2">Uncharacterized protein</fullName>
    </submittedName>
</protein>
<name>A0A815UFQ7_9BILA</name>
<dbReference type="PANTHER" id="PTHR34438:SF1">
    <property type="entry name" value="CHROMOSOME 2 OPEN READING FRAME 81"/>
    <property type="match status" value="1"/>
</dbReference>
<dbReference type="AlphaFoldDB" id="A0A815UFQ7"/>
<evidence type="ECO:0000313" key="3">
    <source>
        <dbReference type="EMBL" id="CAF4375533.1"/>
    </source>
</evidence>
<dbReference type="InterPro" id="IPR028042">
    <property type="entry name" value="DUF4639"/>
</dbReference>
<gene>
    <name evidence="2" type="ORF">GPM918_LOCUS37312</name>
    <name evidence="3" type="ORF">SRO942_LOCUS38074</name>
</gene>
<organism evidence="2 4">
    <name type="scientific">Didymodactylos carnosus</name>
    <dbReference type="NCBI Taxonomy" id="1234261"/>
    <lineage>
        <taxon>Eukaryota</taxon>
        <taxon>Metazoa</taxon>
        <taxon>Spiralia</taxon>
        <taxon>Gnathifera</taxon>
        <taxon>Rotifera</taxon>
        <taxon>Eurotatoria</taxon>
        <taxon>Bdelloidea</taxon>
        <taxon>Philodinida</taxon>
        <taxon>Philodinidae</taxon>
        <taxon>Didymodactylos</taxon>
    </lineage>
</organism>
<reference evidence="2" key="1">
    <citation type="submission" date="2021-02" db="EMBL/GenBank/DDBJ databases">
        <authorList>
            <person name="Nowell W R."/>
        </authorList>
    </citation>
    <scope>NUCLEOTIDE SEQUENCE</scope>
</reference>
<feature type="region of interest" description="Disordered" evidence="1">
    <location>
        <begin position="274"/>
        <end position="294"/>
    </location>
</feature>
<evidence type="ECO:0000313" key="2">
    <source>
        <dbReference type="EMBL" id="CAF1515563.1"/>
    </source>
</evidence>
<evidence type="ECO:0000256" key="1">
    <source>
        <dbReference type="SAM" id="MobiDB-lite"/>
    </source>
</evidence>
<dbReference type="PANTHER" id="PTHR34438">
    <property type="entry name" value="SI:DKEY-97L20.6"/>
    <property type="match status" value="1"/>
</dbReference>
<proteinExistence type="predicted"/>
<feature type="region of interest" description="Disordered" evidence="1">
    <location>
        <begin position="160"/>
        <end position="180"/>
    </location>
</feature>